<evidence type="ECO:0000256" key="6">
    <source>
        <dbReference type="SAM" id="MobiDB-lite"/>
    </source>
</evidence>
<feature type="transmembrane region" description="Helical" evidence="7">
    <location>
        <begin position="421"/>
        <end position="438"/>
    </location>
</feature>
<feature type="domain" description="Major facilitator superfamily (MFS) profile" evidence="8">
    <location>
        <begin position="71"/>
        <end position="480"/>
    </location>
</feature>
<evidence type="ECO:0000256" key="2">
    <source>
        <dbReference type="ARBA" id="ARBA00022448"/>
    </source>
</evidence>
<organism evidence="9 10">
    <name type="scientific">Kwoniella heveanensis BCC8398</name>
    <dbReference type="NCBI Taxonomy" id="1296120"/>
    <lineage>
        <taxon>Eukaryota</taxon>
        <taxon>Fungi</taxon>
        <taxon>Dikarya</taxon>
        <taxon>Basidiomycota</taxon>
        <taxon>Agaricomycotina</taxon>
        <taxon>Tremellomycetes</taxon>
        <taxon>Tremellales</taxon>
        <taxon>Cryptococcaceae</taxon>
        <taxon>Kwoniella</taxon>
    </lineage>
</organism>
<dbReference type="PANTHER" id="PTHR43791:SF41">
    <property type="entry name" value="MAJOR FACILITATOR SUPERFAMILY (MFS) PROFILE DOMAIN-CONTAINING PROTEIN"/>
    <property type="match status" value="1"/>
</dbReference>
<evidence type="ECO:0000313" key="10">
    <source>
        <dbReference type="Proteomes" id="UP000092666"/>
    </source>
</evidence>
<feature type="transmembrane region" description="Helical" evidence="7">
    <location>
        <begin position="334"/>
        <end position="355"/>
    </location>
</feature>
<evidence type="ECO:0000256" key="3">
    <source>
        <dbReference type="ARBA" id="ARBA00022692"/>
    </source>
</evidence>
<protein>
    <submittedName>
        <fullName evidence="9">Allantoate permease</fullName>
    </submittedName>
</protein>
<sequence length="519" mass="57383">MGKVIETNVVASEVDDKEMRTGSEEPSPRASDDVGGIFLASIAARDDAEVLLAEPSKKEMKALIRKADAIVVTLLQFALMMGSVDKVSIGSAAVLGMRTDTHLKGQEYSWTSAVIYFGAILAIIPSLALMQKLPTNLYISTMVLLWGVITMCMAASKNYADLIGIRFLLGCFESVIFAGFGLIISMWYTREEQPLRVAIVFSTLSSVMNGILATACVHYTGTALAKWQLLFILVGAITTAWSLLLFWLLPANPTTAWWLTLRQRVIATKRMSESRTGMENSKFKFDQALEAVVDPKTWLYFLINCVLNIPNGGLITFNSIIVNSLGFTLEQTTLLGIPTGVFSWISSLLFGYLAVRTKQRCYSAMAACIIPLIGTVLLYKLPRTNHGGSLASLYLVYFYWGPYIVMMGSVYANTAGHTKKMVVYAIAYCGYSVGNIVGPQTFRANQAPKYTGGVIAMLVCYGAALLLIFVYRSYLVYLNRVQARKLEQSEADAHASENDLLAEWHDRTDRQNPRFVYEL</sequence>
<dbReference type="SUPFAM" id="SSF103473">
    <property type="entry name" value="MFS general substrate transporter"/>
    <property type="match status" value="1"/>
</dbReference>
<feature type="transmembrane region" description="Helical" evidence="7">
    <location>
        <begin position="229"/>
        <end position="249"/>
    </location>
</feature>
<dbReference type="GO" id="GO:0022857">
    <property type="term" value="F:transmembrane transporter activity"/>
    <property type="evidence" value="ECO:0007669"/>
    <property type="project" value="InterPro"/>
</dbReference>
<dbReference type="Proteomes" id="UP000092666">
    <property type="component" value="Unassembled WGS sequence"/>
</dbReference>
<evidence type="ECO:0000256" key="4">
    <source>
        <dbReference type="ARBA" id="ARBA00022989"/>
    </source>
</evidence>
<keyword evidence="4 7" id="KW-1133">Transmembrane helix</keyword>
<feature type="transmembrane region" description="Helical" evidence="7">
    <location>
        <begin position="108"/>
        <end position="130"/>
    </location>
</feature>
<evidence type="ECO:0000256" key="1">
    <source>
        <dbReference type="ARBA" id="ARBA00004141"/>
    </source>
</evidence>
<dbReference type="GO" id="GO:0016020">
    <property type="term" value="C:membrane"/>
    <property type="evidence" value="ECO:0007669"/>
    <property type="project" value="UniProtKB-SubCell"/>
</dbReference>
<evidence type="ECO:0000256" key="5">
    <source>
        <dbReference type="ARBA" id="ARBA00023136"/>
    </source>
</evidence>
<keyword evidence="5 7" id="KW-0472">Membrane</keyword>
<evidence type="ECO:0000259" key="8">
    <source>
        <dbReference type="PROSITE" id="PS50850"/>
    </source>
</evidence>
<dbReference type="InterPro" id="IPR036259">
    <property type="entry name" value="MFS_trans_sf"/>
</dbReference>
<feature type="transmembrane region" description="Helical" evidence="7">
    <location>
        <begin position="69"/>
        <end position="96"/>
    </location>
</feature>
<comment type="subcellular location">
    <subcellularLocation>
        <location evidence="1">Membrane</location>
        <topology evidence="1">Multi-pass membrane protein</topology>
    </subcellularLocation>
</comment>
<feature type="transmembrane region" description="Helical" evidence="7">
    <location>
        <begin position="136"/>
        <end position="155"/>
    </location>
</feature>
<name>A0A1B9GLZ9_9TREE</name>
<gene>
    <name evidence="9" type="ORF">I316_06270</name>
</gene>
<keyword evidence="3 7" id="KW-0812">Transmembrane</keyword>
<proteinExistence type="predicted"/>
<feature type="transmembrane region" description="Helical" evidence="7">
    <location>
        <begin position="167"/>
        <end position="189"/>
    </location>
</feature>
<dbReference type="OrthoDB" id="6730379at2759"/>
<feature type="transmembrane region" description="Helical" evidence="7">
    <location>
        <begin position="450"/>
        <end position="471"/>
    </location>
</feature>
<dbReference type="Gene3D" id="1.20.1250.20">
    <property type="entry name" value="MFS general substrate transporter like domains"/>
    <property type="match status" value="2"/>
</dbReference>
<feature type="transmembrane region" description="Helical" evidence="7">
    <location>
        <begin position="391"/>
        <end position="412"/>
    </location>
</feature>
<dbReference type="InterPro" id="IPR020846">
    <property type="entry name" value="MFS_dom"/>
</dbReference>
<feature type="compositionally biased region" description="Basic and acidic residues" evidence="6">
    <location>
        <begin position="17"/>
        <end position="32"/>
    </location>
</feature>
<dbReference type="InterPro" id="IPR011701">
    <property type="entry name" value="MFS"/>
</dbReference>
<feature type="transmembrane region" description="Helical" evidence="7">
    <location>
        <begin position="195"/>
        <end position="217"/>
    </location>
</feature>
<keyword evidence="2" id="KW-0813">Transport</keyword>
<reference evidence="9 10" key="1">
    <citation type="submission" date="2013-07" db="EMBL/GenBank/DDBJ databases">
        <title>The Genome Sequence of Cryptococcus heveanensis BCC8398.</title>
        <authorList>
            <consortium name="The Broad Institute Genome Sequencing Platform"/>
            <person name="Cuomo C."/>
            <person name="Litvintseva A."/>
            <person name="Chen Y."/>
            <person name="Heitman J."/>
            <person name="Sun S."/>
            <person name="Springer D."/>
            <person name="Dromer F."/>
            <person name="Young S.K."/>
            <person name="Zeng Q."/>
            <person name="Gargeya S."/>
            <person name="Fitzgerald M."/>
            <person name="Abouelleil A."/>
            <person name="Alvarado L."/>
            <person name="Berlin A.M."/>
            <person name="Chapman S.B."/>
            <person name="Dewar J."/>
            <person name="Goldberg J."/>
            <person name="Griggs A."/>
            <person name="Gujja S."/>
            <person name="Hansen M."/>
            <person name="Howarth C."/>
            <person name="Imamovic A."/>
            <person name="Larimer J."/>
            <person name="McCowan C."/>
            <person name="Murphy C."/>
            <person name="Pearson M."/>
            <person name="Priest M."/>
            <person name="Roberts A."/>
            <person name="Saif S."/>
            <person name="Shea T."/>
            <person name="Sykes S."/>
            <person name="Wortman J."/>
            <person name="Nusbaum C."/>
            <person name="Birren B."/>
        </authorList>
    </citation>
    <scope>NUCLEOTIDE SEQUENCE [LARGE SCALE GENOMIC DNA]</scope>
    <source>
        <strain evidence="9 10">BCC8398</strain>
    </source>
</reference>
<dbReference type="EMBL" id="KV700130">
    <property type="protein sequence ID" value="OCF32114.1"/>
    <property type="molecule type" value="Genomic_DNA"/>
</dbReference>
<evidence type="ECO:0000313" key="9">
    <source>
        <dbReference type="EMBL" id="OCF32114.1"/>
    </source>
</evidence>
<evidence type="ECO:0000256" key="7">
    <source>
        <dbReference type="SAM" id="Phobius"/>
    </source>
</evidence>
<reference evidence="10" key="2">
    <citation type="submission" date="2013-12" db="EMBL/GenBank/DDBJ databases">
        <title>Evolution of pathogenesis and genome organization in the Tremellales.</title>
        <authorList>
            <person name="Cuomo C."/>
            <person name="Litvintseva A."/>
            <person name="Heitman J."/>
            <person name="Chen Y."/>
            <person name="Sun S."/>
            <person name="Springer D."/>
            <person name="Dromer F."/>
            <person name="Young S."/>
            <person name="Zeng Q."/>
            <person name="Chapman S."/>
            <person name="Gujja S."/>
            <person name="Saif S."/>
            <person name="Birren B."/>
        </authorList>
    </citation>
    <scope>NUCLEOTIDE SEQUENCE [LARGE SCALE GENOMIC DNA]</scope>
    <source>
        <strain evidence="10">BCC8398</strain>
    </source>
</reference>
<feature type="region of interest" description="Disordered" evidence="6">
    <location>
        <begin position="11"/>
        <end position="33"/>
    </location>
</feature>
<dbReference type="Pfam" id="PF07690">
    <property type="entry name" value="MFS_1"/>
    <property type="match status" value="1"/>
</dbReference>
<dbReference type="PROSITE" id="PS50850">
    <property type="entry name" value="MFS"/>
    <property type="match status" value="1"/>
</dbReference>
<keyword evidence="10" id="KW-1185">Reference proteome</keyword>
<dbReference type="PANTHER" id="PTHR43791">
    <property type="entry name" value="PERMEASE-RELATED"/>
    <property type="match status" value="1"/>
</dbReference>
<dbReference type="AlphaFoldDB" id="A0A1B9GLZ9"/>
<feature type="transmembrane region" description="Helical" evidence="7">
    <location>
        <begin position="362"/>
        <end position="379"/>
    </location>
</feature>
<accession>A0A1B9GLZ9</accession>